<dbReference type="PANTHER" id="PTHR24095">
    <property type="entry name" value="ACETYL-COENZYME A SYNTHETASE"/>
    <property type="match status" value="1"/>
</dbReference>
<name>A0A2N6L7T7_9CYAN</name>
<gene>
    <name evidence="2" type="ORF">CEN46_21775</name>
</gene>
<dbReference type="GO" id="GO:0005829">
    <property type="term" value="C:cytosol"/>
    <property type="evidence" value="ECO:0007669"/>
    <property type="project" value="TreeGrafter"/>
</dbReference>
<dbReference type="GO" id="GO:0003987">
    <property type="term" value="F:acetate-CoA ligase activity"/>
    <property type="evidence" value="ECO:0007669"/>
    <property type="project" value="TreeGrafter"/>
</dbReference>
<protein>
    <submittedName>
        <fullName evidence="2">Acetyl-coenzyme A synthetase</fullName>
    </submittedName>
</protein>
<dbReference type="GO" id="GO:0006085">
    <property type="term" value="P:acetyl-CoA biosynthetic process"/>
    <property type="evidence" value="ECO:0007669"/>
    <property type="project" value="TreeGrafter"/>
</dbReference>
<evidence type="ECO:0000313" key="3">
    <source>
        <dbReference type="Proteomes" id="UP000235081"/>
    </source>
</evidence>
<sequence length="103" mass="12388">MSQPTIESILQEKRLFSPTPEFSQNAHIKTLQEYQHLYEKAKANPEQFWAELAEKELHWFGRWDKVLDWQPPFAKWFVNGKINISYNCLDRHLTTWRKNKAAI</sequence>
<dbReference type="InterPro" id="IPR032387">
    <property type="entry name" value="ACAS_N"/>
</dbReference>
<evidence type="ECO:0000259" key="1">
    <source>
        <dbReference type="Pfam" id="PF16177"/>
    </source>
</evidence>
<feature type="domain" description="Acetyl-coenzyme A synthetase N-terminal" evidence="1">
    <location>
        <begin position="34"/>
        <end position="88"/>
    </location>
</feature>
<dbReference type="AlphaFoldDB" id="A0A2N6L7T7"/>
<dbReference type="Pfam" id="PF16177">
    <property type="entry name" value="ACAS_N"/>
    <property type="match status" value="1"/>
</dbReference>
<dbReference type="SUPFAM" id="SSF56801">
    <property type="entry name" value="Acetyl-CoA synthetase-like"/>
    <property type="match status" value="1"/>
</dbReference>
<comment type="caution">
    <text evidence="2">The sequence shown here is derived from an EMBL/GenBank/DDBJ whole genome shotgun (WGS) entry which is preliminary data.</text>
</comment>
<accession>A0A2N6L7T7</accession>
<organism evidence="2 3">
    <name type="scientific">Fischerella thermalis CCMEE 5318</name>
    <dbReference type="NCBI Taxonomy" id="2019666"/>
    <lineage>
        <taxon>Bacteria</taxon>
        <taxon>Bacillati</taxon>
        <taxon>Cyanobacteriota</taxon>
        <taxon>Cyanophyceae</taxon>
        <taxon>Nostocales</taxon>
        <taxon>Hapalosiphonaceae</taxon>
        <taxon>Fischerella</taxon>
    </lineage>
</organism>
<feature type="non-terminal residue" evidence="2">
    <location>
        <position position="103"/>
    </location>
</feature>
<dbReference type="RefSeq" id="WP_276527091.1">
    <property type="nucleotide sequence ID" value="NZ_NMQE01000721.1"/>
</dbReference>
<dbReference type="InterPro" id="IPR042099">
    <property type="entry name" value="ANL_N_sf"/>
</dbReference>
<dbReference type="Gene3D" id="3.40.50.12780">
    <property type="entry name" value="N-terminal domain of ligase-like"/>
    <property type="match status" value="1"/>
</dbReference>
<proteinExistence type="predicted"/>
<evidence type="ECO:0000313" key="2">
    <source>
        <dbReference type="EMBL" id="PMB18177.1"/>
    </source>
</evidence>
<dbReference type="Proteomes" id="UP000235081">
    <property type="component" value="Unassembled WGS sequence"/>
</dbReference>
<dbReference type="PANTHER" id="PTHR24095:SF14">
    <property type="entry name" value="ACETYL-COENZYME A SYNTHETASE 1"/>
    <property type="match status" value="1"/>
</dbReference>
<dbReference type="EMBL" id="NMQE01000721">
    <property type="protein sequence ID" value="PMB18177.1"/>
    <property type="molecule type" value="Genomic_DNA"/>
</dbReference>
<reference evidence="2 3" key="1">
    <citation type="submission" date="2017-07" db="EMBL/GenBank/DDBJ databases">
        <title>Genomes of Fischerella (Mastigocladus) sp. strains.</title>
        <authorList>
            <person name="Miller S.R."/>
        </authorList>
    </citation>
    <scope>NUCLEOTIDE SEQUENCE [LARGE SCALE GENOMIC DNA]</scope>
    <source>
        <strain evidence="2 3">CCMEE 5318</strain>
    </source>
</reference>